<evidence type="ECO:0000313" key="8">
    <source>
        <dbReference type="Proteomes" id="UP001374535"/>
    </source>
</evidence>
<dbReference type="PANTHER" id="PTHR27002:SF4">
    <property type="entry name" value="CYSTEINE-RICH RECEPTOR-LIKE PROTEIN KINASE 43"/>
    <property type="match status" value="1"/>
</dbReference>
<dbReference type="PROSITE" id="PS50011">
    <property type="entry name" value="PROTEIN_KINASE_DOM"/>
    <property type="match status" value="1"/>
</dbReference>
<dbReference type="InterPro" id="IPR001245">
    <property type="entry name" value="Ser-Thr/Tyr_kinase_cat_dom"/>
</dbReference>
<keyword evidence="5" id="KW-0067">ATP-binding</keyword>
<keyword evidence="1" id="KW-0723">Serine/threonine-protein kinase</keyword>
<dbReference type="GO" id="GO:0004713">
    <property type="term" value="F:protein tyrosine kinase activity"/>
    <property type="evidence" value="ECO:0007669"/>
    <property type="project" value="InterPro"/>
</dbReference>
<evidence type="ECO:0000256" key="1">
    <source>
        <dbReference type="ARBA" id="ARBA00022527"/>
    </source>
</evidence>
<feature type="domain" description="Protein kinase" evidence="6">
    <location>
        <begin position="60"/>
        <end position="186"/>
    </location>
</feature>
<evidence type="ECO:0000256" key="5">
    <source>
        <dbReference type="ARBA" id="ARBA00022840"/>
    </source>
</evidence>
<dbReference type="GO" id="GO:0004674">
    <property type="term" value="F:protein serine/threonine kinase activity"/>
    <property type="evidence" value="ECO:0007669"/>
    <property type="project" value="UniProtKB-KW"/>
</dbReference>
<keyword evidence="3" id="KW-0547">Nucleotide-binding</keyword>
<dbReference type="EMBL" id="CP144700">
    <property type="protein sequence ID" value="WVZ24210.1"/>
    <property type="molecule type" value="Genomic_DNA"/>
</dbReference>
<evidence type="ECO:0000256" key="4">
    <source>
        <dbReference type="ARBA" id="ARBA00022777"/>
    </source>
</evidence>
<keyword evidence="4" id="KW-0418">Kinase</keyword>
<dbReference type="Pfam" id="PF07714">
    <property type="entry name" value="PK_Tyr_Ser-Thr"/>
    <property type="match status" value="1"/>
</dbReference>
<reference evidence="7 8" key="1">
    <citation type="journal article" date="2023" name="Life. Sci Alliance">
        <title>Evolutionary insights into 3D genome organization and epigenetic landscape of Vigna mungo.</title>
        <authorList>
            <person name="Junaid A."/>
            <person name="Singh B."/>
            <person name="Bhatia S."/>
        </authorList>
    </citation>
    <scope>NUCLEOTIDE SEQUENCE [LARGE SCALE GENOMIC DNA]</scope>
    <source>
        <strain evidence="7">Urdbean</strain>
    </source>
</reference>
<accession>A0AAQ3P9C8</accession>
<keyword evidence="2" id="KW-0808">Transferase</keyword>
<dbReference type="SMART" id="SM00219">
    <property type="entry name" value="TyrKc"/>
    <property type="match status" value="1"/>
</dbReference>
<dbReference type="GO" id="GO:0005524">
    <property type="term" value="F:ATP binding"/>
    <property type="evidence" value="ECO:0007669"/>
    <property type="project" value="UniProtKB-KW"/>
</dbReference>
<dbReference type="PANTHER" id="PTHR27002">
    <property type="entry name" value="RECEPTOR-LIKE SERINE/THREONINE-PROTEIN KINASE SD1-8"/>
    <property type="match status" value="1"/>
</dbReference>
<proteinExistence type="predicted"/>
<evidence type="ECO:0000256" key="2">
    <source>
        <dbReference type="ARBA" id="ARBA00022679"/>
    </source>
</evidence>
<dbReference type="AlphaFoldDB" id="A0AAQ3P9C8"/>
<dbReference type="GO" id="GO:0005886">
    <property type="term" value="C:plasma membrane"/>
    <property type="evidence" value="ECO:0007669"/>
    <property type="project" value="TreeGrafter"/>
</dbReference>
<sequence length="186" mass="21203">MDRDKDKDKSHTHSFFRSFVKHFKFGSSKEGSDEADIQKMAAQEQKIFAYETLASVTKNFSDIHKLGEGGFGPVYKGKLNDGREIAVKKLSQSSNQGKKEFMNEAKLLARVQHRNVVNLVGYCVHGNEKLLVYEYVAHESLDKFLFSECFFNATPHSFIKSSQTHPQFLIFPDHCRLCSSLFPGEN</sequence>
<keyword evidence="8" id="KW-1185">Reference proteome</keyword>
<dbReference type="InterPro" id="IPR020635">
    <property type="entry name" value="Tyr_kinase_cat_dom"/>
</dbReference>
<gene>
    <name evidence="7" type="ORF">V8G54_002754</name>
</gene>
<dbReference type="FunFam" id="3.30.200.20:FF:000327">
    <property type="entry name" value="Cysteine-rich receptor-like protein kinase 10"/>
    <property type="match status" value="1"/>
</dbReference>
<name>A0AAQ3P9C8_VIGMU</name>
<dbReference type="InterPro" id="IPR011009">
    <property type="entry name" value="Kinase-like_dom_sf"/>
</dbReference>
<protein>
    <recommendedName>
        <fullName evidence="6">Protein kinase domain-containing protein</fullName>
    </recommendedName>
</protein>
<organism evidence="7 8">
    <name type="scientific">Vigna mungo</name>
    <name type="common">Black gram</name>
    <name type="synonym">Phaseolus mungo</name>
    <dbReference type="NCBI Taxonomy" id="3915"/>
    <lineage>
        <taxon>Eukaryota</taxon>
        <taxon>Viridiplantae</taxon>
        <taxon>Streptophyta</taxon>
        <taxon>Embryophyta</taxon>
        <taxon>Tracheophyta</taxon>
        <taxon>Spermatophyta</taxon>
        <taxon>Magnoliopsida</taxon>
        <taxon>eudicotyledons</taxon>
        <taxon>Gunneridae</taxon>
        <taxon>Pentapetalae</taxon>
        <taxon>rosids</taxon>
        <taxon>fabids</taxon>
        <taxon>Fabales</taxon>
        <taxon>Fabaceae</taxon>
        <taxon>Papilionoideae</taxon>
        <taxon>50 kb inversion clade</taxon>
        <taxon>NPAAA clade</taxon>
        <taxon>indigoferoid/millettioid clade</taxon>
        <taxon>Phaseoleae</taxon>
        <taxon>Vigna</taxon>
    </lineage>
</organism>
<evidence type="ECO:0000313" key="7">
    <source>
        <dbReference type="EMBL" id="WVZ24210.1"/>
    </source>
</evidence>
<dbReference type="SUPFAM" id="SSF56112">
    <property type="entry name" value="Protein kinase-like (PK-like)"/>
    <property type="match status" value="1"/>
</dbReference>
<dbReference type="InterPro" id="IPR000719">
    <property type="entry name" value="Prot_kinase_dom"/>
</dbReference>
<evidence type="ECO:0000259" key="6">
    <source>
        <dbReference type="PROSITE" id="PS50011"/>
    </source>
</evidence>
<evidence type="ECO:0000256" key="3">
    <source>
        <dbReference type="ARBA" id="ARBA00022741"/>
    </source>
</evidence>
<dbReference type="Proteomes" id="UP001374535">
    <property type="component" value="Chromosome 1"/>
</dbReference>
<dbReference type="Gene3D" id="3.30.200.20">
    <property type="entry name" value="Phosphorylase Kinase, domain 1"/>
    <property type="match status" value="1"/>
</dbReference>